<feature type="compositionally biased region" description="Low complexity" evidence="1">
    <location>
        <begin position="100"/>
        <end position="114"/>
    </location>
</feature>
<dbReference type="Proteomes" id="UP000783686">
    <property type="component" value="Unassembled WGS sequence"/>
</dbReference>
<feature type="region of interest" description="Disordered" evidence="1">
    <location>
        <begin position="96"/>
        <end position="129"/>
    </location>
</feature>
<dbReference type="Proteomes" id="UP000614601">
    <property type="component" value="Unassembled WGS sequence"/>
</dbReference>
<organism evidence="2 3">
    <name type="scientific">Bursaphelenchus okinawaensis</name>
    <dbReference type="NCBI Taxonomy" id="465554"/>
    <lineage>
        <taxon>Eukaryota</taxon>
        <taxon>Metazoa</taxon>
        <taxon>Ecdysozoa</taxon>
        <taxon>Nematoda</taxon>
        <taxon>Chromadorea</taxon>
        <taxon>Rhabditida</taxon>
        <taxon>Tylenchina</taxon>
        <taxon>Tylenchomorpha</taxon>
        <taxon>Aphelenchoidea</taxon>
        <taxon>Aphelenchoididae</taxon>
        <taxon>Bursaphelenchus</taxon>
    </lineage>
</organism>
<protein>
    <submittedName>
        <fullName evidence="2">Uncharacterized protein</fullName>
    </submittedName>
</protein>
<keyword evidence="3" id="KW-1185">Reference proteome</keyword>
<name>A0A811L1T9_9BILA</name>
<sequence length="396" mass="45144">MQATNNDDNGAQKQTVKSLLQSQSHTINELIEKLIESEWQHFQSKEEADKFMINKTELASSILPFTKLSLQHVFHYTRNVAEAYALKKQNIARMNSPILSSPDSQNSYSSYDSPLTPSRYNPNIEQKTPESNSKLVMYKDQTPGAGSCEVARRAIHKRPMRKVKTIDQIEKLRRSVIILTGDWLPSPTRHATVIDAKVGSLYELADQISRHPADWTNVGQVMVFCDAAWFLPKLNVPHDVRHYALNMLLGTLHDRSPQAKVYMCEPVPLMINVQLIENMNRFIDFARGKANNDPMFSTISLLDTIKPFPNKTRPAEPYYLRKRAAEQVVQEMTRRFDSMASRLNRRYHQPTLIASPNSSMVSVLGQSPWKSVPTHNDVDKLCSDSSFHSTKPDSFI</sequence>
<reference evidence="2" key="1">
    <citation type="submission" date="2020-09" db="EMBL/GenBank/DDBJ databases">
        <authorList>
            <person name="Kikuchi T."/>
        </authorList>
    </citation>
    <scope>NUCLEOTIDE SEQUENCE</scope>
    <source>
        <strain evidence="2">SH1</strain>
    </source>
</reference>
<feature type="compositionally biased region" description="Polar residues" evidence="1">
    <location>
        <begin position="115"/>
        <end position="129"/>
    </location>
</feature>
<gene>
    <name evidence="2" type="ORF">BOKJ2_LOCUS9402</name>
</gene>
<comment type="caution">
    <text evidence="2">The sequence shown here is derived from an EMBL/GenBank/DDBJ whole genome shotgun (WGS) entry which is preliminary data.</text>
</comment>
<accession>A0A811L1T9</accession>
<dbReference type="EMBL" id="CAJFDH010000004">
    <property type="protein sequence ID" value="CAD5221353.1"/>
    <property type="molecule type" value="Genomic_DNA"/>
</dbReference>
<dbReference type="EMBL" id="CAJFCW020000004">
    <property type="protein sequence ID" value="CAG9114962.1"/>
    <property type="molecule type" value="Genomic_DNA"/>
</dbReference>
<proteinExistence type="predicted"/>
<dbReference type="OrthoDB" id="10441389at2759"/>
<evidence type="ECO:0000256" key="1">
    <source>
        <dbReference type="SAM" id="MobiDB-lite"/>
    </source>
</evidence>
<evidence type="ECO:0000313" key="3">
    <source>
        <dbReference type="Proteomes" id="UP000614601"/>
    </source>
</evidence>
<evidence type="ECO:0000313" key="2">
    <source>
        <dbReference type="EMBL" id="CAD5221353.1"/>
    </source>
</evidence>
<dbReference type="AlphaFoldDB" id="A0A811L1T9"/>